<keyword evidence="2" id="KW-1185">Reference proteome</keyword>
<organism evidence="1 2">
    <name type="scientific">Rhodococcus navarretei</name>
    <dbReference type="NCBI Taxonomy" id="3128981"/>
    <lineage>
        <taxon>Bacteria</taxon>
        <taxon>Bacillati</taxon>
        <taxon>Actinomycetota</taxon>
        <taxon>Actinomycetes</taxon>
        <taxon>Mycobacteriales</taxon>
        <taxon>Nocardiaceae</taxon>
        <taxon>Rhodococcus</taxon>
    </lineage>
</organism>
<proteinExistence type="predicted"/>
<dbReference type="SUPFAM" id="SSF140453">
    <property type="entry name" value="EsxAB dimer-like"/>
    <property type="match status" value="1"/>
</dbReference>
<dbReference type="RefSeq" id="WP_341440688.1">
    <property type="nucleotide sequence ID" value="NZ_JBBPCN010000001.1"/>
</dbReference>
<gene>
    <name evidence="1" type="ORF">AABD04_07360</name>
</gene>
<dbReference type="InterPro" id="IPR036689">
    <property type="entry name" value="ESAT-6-like_sf"/>
</dbReference>
<name>A0ABU9CVR3_9NOCA</name>
<evidence type="ECO:0008006" key="3">
    <source>
        <dbReference type="Google" id="ProtNLM"/>
    </source>
</evidence>
<dbReference type="Proteomes" id="UP001456513">
    <property type="component" value="Unassembled WGS sequence"/>
</dbReference>
<reference evidence="1 2" key="1">
    <citation type="submission" date="2024-03" db="EMBL/GenBank/DDBJ databases">
        <title>Rhodococcus navarretei sp. nov. and Pseudarthrobacter quantumdoti sp. nov., two new species with the ability to biosynthesize Quantum Dots isolated from soil samples at Union Glacier, Antarctica.</title>
        <authorList>
            <person name="Vargas M."/>
        </authorList>
    </citation>
    <scope>NUCLEOTIDE SEQUENCE [LARGE SCALE GENOMIC DNA]</scope>
    <source>
        <strain evidence="1 2">EXRC-4A-4</strain>
    </source>
</reference>
<evidence type="ECO:0000313" key="1">
    <source>
        <dbReference type="EMBL" id="MEK8070662.1"/>
    </source>
</evidence>
<dbReference type="EMBL" id="JBBPCN010000001">
    <property type="protein sequence ID" value="MEK8070662.1"/>
    <property type="molecule type" value="Genomic_DNA"/>
</dbReference>
<sequence>MPIYVYLDVDIDACRECAAALRTLGESAEGGFERFRDARDRSEDVWKSGAGDSFRDTISTLSTAAEKTADRATALAQALESFADSMLTAREGLNRAIARAIETGIWVGPNVCNATWIGDPEPLHPTGPWSIDQLTTQANQIAAYNDAVDMVIEARTTESNAHTALQSAFDDSAGWLDRLRGSAPWMTAGGVISYLGTAAQQADHWGAIAQTRAAQLERFVALASEAAPNSVNTAATRVTSAFVNGHREVTTGGHENCPWVANKN</sequence>
<dbReference type="Gene3D" id="1.10.287.1060">
    <property type="entry name" value="ESAT-6-like"/>
    <property type="match status" value="1"/>
</dbReference>
<evidence type="ECO:0000313" key="2">
    <source>
        <dbReference type="Proteomes" id="UP001456513"/>
    </source>
</evidence>
<accession>A0ABU9CVR3</accession>
<protein>
    <recommendedName>
        <fullName evidence="3">WXG100 family type VII secretion target</fullName>
    </recommendedName>
</protein>
<comment type="caution">
    <text evidence="1">The sequence shown here is derived from an EMBL/GenBank/DDBJ whole genome shotgun (WGS) entry which is preliminary data.</text>
</comment>